<dbReference type="Pfam" id="PF14684">
    <property type="entry name" value="Tricorn_C1"/>
    <property type="match status" value="1"/>
</dbReference>
<comment type="subcellular location">
    <subcellularLocation>
        <location evidence="1 7">Cytoplasm</location>
    </subcellularLocation>
</comment>
<feature type="site" description="Transition state stabilizer; via amide nitrogen" evidence="9">
    <location>
        <position position="1036"/>
    </location>
</feature>
<dbReference type="PANTHER" id="PTHR43253:SF1">
    <property type="entry name" value="TRICORN PROTEASE HOMOLOG 2-RELATED"/>
    <property type="match status" value="1"/>
</dbReference>
<feature type="active site" description="Nucleophile" evidence="8">
    <location>
        <position position="1035"/>
    </location>
</feature>
<reference evidence="13" key="1">
    <citation type="submission" date="2021-03" db="EMBL/GenBank/DDBJ databases">
        <title>Description of Psychrosphaera ytuae sp. nov. isolated from deep sea sediment of South China Sea.</title>
        <authorList>
            <person name="Zhang J."/>
            <person name="Xu X.-D."/>
        </authorList>
    </citation>
    <scope>NUCLEOTIDE SEQUENCE</scope>
    <source>
        <strain evidence="13">MTZ26</strain>
    </source>
</reference>
<dbReference type="InterPro" id="IPR015943">
    <property type="entry name" value="WD40/YVTN_repeat-like_dom_sf"/>
</dbReference>
<dbReference type="Proteomes" id="UP000682739">
    <property type="component" value="Chromosome"/>
</dbReference>
<evidence type="ECO:0000313" key="14">
    <source>
        <dbReference type="Proteomes" id="UP000682739"/>
    </source>
</evidence>
<dbReference type="InterPro" id="IPR012393">
    <property type="entry name" value="Tricorn_protease"/>
</dbReference>
<gene>
    <name evidence="13" type="ORF">J1N51_11320</name>
</gene>
<dbReference type="EC" id="3.4.21.-" evidence="7"/>
<dbReference type="Pfam" id="PF26550">
    <property type="entry name" value="Tricorn_2nd"/>
    <property type="match status" value="1"/>
</dbReference>
<keyword evidence="4 7" id="KW-0645">Protease</keyword>
<feature type="compositionally biased region" description="Basic and acidic residues" evidence="10">
    <location>
        <begin position="579"/>
        <end position="592"/>
    </location>
</feature>
<dbReference type="Gene3D" id="2.120.10.60">
    <property type="entry name" value="Tricorn protease N-terminal domain"/>
    <property type="match status" value="1"/>
</dbReference>
<dbReference type="InterPro" id="IPR029045">
    <property type="entry name" value="ClpP/crotonase-like_dom_sf"/>
</dbReference>
<dbReference type="RefSeq" id="WP_208831374.1">
    <property type="nucleotide sequence ID" value="NZ_CP072110.1"/>
</dbReference>
<dbReference type="Gene3D" id="2.30.42.10">
    <property type="match status" value="1"/>
</dbReference>
<feature type="signal peptide" evidence="11">
    <location>
        <begin position="1"/>
        <end position="23"/>
    </location>
</feature>
<dbReference type="SUPFAM" id="SSF69304">
    <property type="entry name" value="Tricorn protease N-terminal domain"/>
    <property type="match status" value="2"/>
</dbReference>
<evidence type="ECO:0000256" key="9">
    <source>
        <dbReference type="PIRSR" id="PIRSR036421-3"/>
    </source>
</evidence>
<keyword evidence="14" id="KW-1185">Reference proteome</keyword>
<feature type="active site" description="Charge relay system" evidence="8">
    <location>
        <position position="1093"/>
    </location>
</feature>
<dbReference type="SUPFAM" id="SSF50156">
    <property type="entry name" value="PDZ domain-like"/>
    <property type="match status" value="1"/>
</dbReference>
<dbReference type="CDD" id="cd07562">
    <property type="entry name" value="Peptidase_S41_TRI"/>
    <property type="match status" value="1"/>
</dbReference>
<evidence type="ECO:0000256" key="8">
    <source>
        <dbReference type="PIRSR" id="PIRSR036421-1"/>
    </source>
</evidence>
<dbReference type="GO" id="GO:0006508">
    <property type="term" value="P:proteolysis"/>
    <property type="evidence" value="ECO:0007669"/>
    <property type="project" value="UniProtKB-UniRule"/>
</dbReference>
<name>A0A975DA22_9GAMM</name>
<dbReference type="Gene3D" id="3.30.750.44">
    <property type="match status" value="1"/>
</dbReference>
<dbReference type="InterPro" id="IPR028204">
    <property type="entry name" value="Tricorn_C1"/>
</dbReference>
<dbReference type="KEGG" id="psym:J1N51_11320"/>
<dbReference type="AlphaFoldDB" id="A0A975DA22"/>
<evidence type="ECO:0000256" key="1">
    <source>
        <dbReference type="ARBA" id="ARBA00004496"/>
    </source>
</evidence>
<dbReference type="PANTHER" id="PTHR43253">
    <property type="entry name" value="TRICORN PROTEASE HOMOLOG 2-RELATED"/>
    <property type="match status" value="1"/>
</dbReference>
<keyword evidence="3 7" id="KW-0963">Cytoplasm</keyword>
<dbReference type="Gene3D" id="3.90.226.10">
    <property type="entry name" value="2-enoyl-CoA Hydratase, Chain A, domain 1"/>
    <property type="match status" value="1"/>
</dbReference>
<dbReference type="Pfam" id="PF14685">
    <property type="entry name" value="PDZ_Tricorn"/>
    <property type="match status" value="1"/>
</dbReference>
<evidence type="ECO:0000256" key="5">
    <source>
        <dbReference type="ARBA" id="ARBA00022801"/>
    </source>
</evidence>
<dbReference type="PIRSF" id="PIRSF036421">
    <property type="entry name" value="Tricorn_protease"/>
    <property type="match status" value="1"/>
</dbReference>
<evidence type="ECO:0000256" key="2">
    <source>
        <dbReference type="ARBA" id="ARBA00008524"/>
    </source>
</evidence>
<keyword evidence="6 7" id="KW-0720">Serine protease</keyword>
<dbReference type="InterPro" id="IPR005151">
    <property type="entry name" value="Tail-specific_protease"/>
</dbReference>
<evidence type="ECO:0000259" key="12">
    <source>
        <dbReference type="SMART" id="SM00245"/>
    </source>
</evidence>
<comment type="similarity">
    <text evidence="2 7">Belongs to the peptidase S41B family.</text>
</comment>
<organism evidence="13 14">
    <name type="scientific">Psychrosphaera ytuae</name>
    <dbReference type="NCBI Taxonomy" id="2820710"/>
    <lineage>
        <taxon>Bacteria</taxon>
        <taxon>Pseudomonadati</taxon>
        <taxon>Pseudomonadota</taxon>
        <taxon>Gammaproteobacteria</taxon>
        <taxon>Alteromonadales</taxon>
        <taxon>Pseudoalteromonadaceae</taxon>
        <taxon>Psychrosphaera</taxon>
    </lineage>
</organism>
<keyword evidence="5 7" id="KW-0378">Hydrolase</keyword>
<feature type="domain" description="Tail specific protease" evidence="12">
    <location>
        <begin position="898"/>
        <end position="1104"/>
    </location>
</feature>
<feature type="active site" description="Charge relay system" evidence="8">
    <location>
        <position position="812"/>
    </location>
</feature>
<evidence type="ECO:0000313" key="13">
    <source>
        <dbReference type="EMBL" id="QTH63317.1"/>
    </source>
</evidence>
<dbReference type="Pfam" id="PF26549">
    <property type="entry name" value="Tricorn_N"/>
    <property type="match status" value="1"/>
</dbReference>
<dbReference type="InterPro" id="IPR029414">
    <property type="entry name" value="Tricorn_PDZ"/>
</dbReference>
<feature type="chain" id="PRO_5037491672" description="Tricorn protease homolog" evidence="11">
    <location>
        <begin position="24"/>
        <end position="1155"/>
    </location>
</feature>
<dbReference type="Gene3D" id="2.130.10.10">
    <property type="entry name" value="YVTN repeat-like/Quinoprotein amine dehydrogenase"/>
    <property type="match status" value="1"/>
</dbReference>
<feature type="region of interest" description="Disordered" evidence="10">
    <location>
        <begin position="557"/>
        <end position="631"/>
    </location>
</feature>
<dbReference type="SUPFAM" id="SSF52096">
    <property type="entry name" value="ClpP/crotonase"/>
    <property type="match status" value="1"/>
</dbReference>
<dbReference type="GO" id="GO:0008236">
    <property type="term" value="F:serine-type peptidase activity"/>
    <property type="evidence" value="ECO:0007669"/>
    <property type="project" value="UniProtKB-UniRule"/>
</dbReference>
<dbReference type="SMART" id="SM00245">
    <property type="entry name" value="TSPc"/>
    <property type="match status" value="1"/>
</dbReference>
<dbReference type="EMBL" id="CP072110">
    <property type="protein sequence ID" value="QTH63317.1"/>
    <property type="molecule type" value="Genomic_DNA"/>
</dbReference>
<feature type="compositionally biased region" description="Polar residues" evidence="10">
    <location>
        <begin position="622"/>
        <end position="631"/>
    </location>
</feature>
<evidence type="ECO:0000256" key="10">
    <source>
        <dbReference type="SAM" id="MobiDB-lite"/>
    </source>
</evidence>
<dbReference type="InterPro" id="IPR036034">
    <property type="entry name" value="PDZ_sf"/>
</dbReference>
<feature type="compositionally biased region" description="Polar residues" evidence="10">
    <location>
        <begin position="600"/>
        <end position="610"/>
    </location>
</feature>
<evidence type="ECO:0000256" key="4">
    <source>
        <dbReference type="ARBA" id="ARBA00022670"/>
    </source>
</evidence>
<keyword evidence="11" id="KW-0732">Signal</keyword>
<accession>A0A975DA22</accession>
<comment type="function">
    <text evidence="7">Degrades oligopeptides.</text>
</comment>
<proteinExistence type="inferred from homology"/>
<dbReference type="GO" id="GO:0005737">
    <property type="term" value="C:cytoplasm"/>
    <property type="evidence" value="ECO:0007669"/>
    <property type="project" value="UniProtKB-SubCell"/>
</dbReference>
<protein>
    <recommendedName>
        <fullName evidence="7">Tricorn protease homolog</fullName>
        <ecNumber evidence="7">3.4.21.-</ecNumber>
    </recommendedName>
</protein>
<evidence type="ECO:0000256" key="7">
    <source>
        <dbReference type="PIRNR" id="PIRNR036421"/>
    </source>
</evidence>
<sequence>MFFRLLSAVAVLASLGHPTASYASNSEGDAVQAQANNPIETIQPGYFRQPSLFQDTLVFTAEGDIWKTQLGADTATRLTTNEVEEHSAIISPDGQSIAFAANYDGATEIYTMPINGGLAKRVTFENSAIKLHQWHQNGIVYSTNSRVGPTASWVLKTVEPTTLSTKIMPLSDAVEGRLSQDGSTLYFTQFGLQMSNDNANQYKGGAQGELWRYTLGSQQEASLLTEDINASVREPMIKGDTLYFVSNESGLDNVWAMDLDGDNRRQITKFTDWAVRDAMLHGNLIVFQHGADIKVLNIQNQQVNTVDIRLTSDYPNLREKWVNQPLRYLNSARFTEQANKVTLTARGRVAVANTGTQRLVEIATDPTSRTRNAILSNDGEWVYALNDTSGEMEIWQYAADGSAEAKQLTSNSKGFRWNLYPSPDGKYLAHDNKQGEVWLLNLETGEDQLIYDNVSDWSPTQGLVWSQDSSMLAFAHSALNEERSRVLLYSLTDQQHQIVTTEKYRSFAPAFSHDGKWLYFLSDRHFVATPSSPWGDRNMGAQFDRRTQIFALDLTGEGDFPFQPKTELSESASKKKSKSKQDDKENKDKAAENDAESAAKNDTVSNTESAKQADATDVAEAVTNQEENKSSNIKWQGLAQRLWQVPVESGNYAKLTANRSFLYVLDRVNEPKQQPALKAIQIKPKTNPAIFTTNVADYQLGTKGKSLFVRKRGNGNTAQFIVMAGARFPANANNSRVQTNKWKLAIQPQQEWQQIFRDAWLMHRDSLFDANMRGLDWNATKQKYLPLLHRVTDRHELNDIFKQMMGELNTLHSQVGGGDIPRDTDAPRAASLGATYEDTVDGVKISHIYRHDVEIPSMAAPLSQPGVDAKVGDVITHVNRQAITTRADLITALRNQSGNQVLLTLKREGAENTVSTVVTPVTTSQDFRLRYQDWVVGNATKVAQADDNIGYFHLYAMGENDISTFAREFYAQYQKHGLIIDVRRNRGGNVDAWILEKLLKRSWSFWQTPNGEKNTNMQQDFRGHIVVLADEFTYSDGETFTAGIKALDLGTVIGKQTAGAGVWLSGRNRVVDNGIARVAEFPVYAMDGRWITEGTGIKPDIRVDNLPFETFQGRDAQLERAIKYLQEKLKDEPIPSYQGLPLPNDTSVADDIIRD</sequence>
<dbReference type="Pfam" id="PF03572">
    <property type="entry name" value="Peptidase_S41"/>
    <property type="match status" value="1"/>
</dbReference>
<evidence type="ECO:0000256" key="11">
    <source>
        <dbReference type="SAM" id="SignalP"/>
    </source>
</evidence>
<evidence type="ECO:0000256" key="3">
    <source>
        <dbReference type="ARBA" id="ARBA00022490"/>
    </source>
</evidence>
<evidence type="ECO:0000256" key="6">
    <source>
        <dbReference type="ARBA" id="ARBA00022825"/>
    </source>
</evidence>